<gene>
    <name evidence="1" type="ORF">BF93_13625</name>
</gene>
<sequence>MADMTRQDRPLPPRARAISAATGTDFLEWARRIDALGGPELDHASIARELPQRWEITEWWAQGVTVAYEQWIGRREVGQSCTGEYAASASRTVAGDLDAVAEAWDAFADEARREELGLGPGRRSASDRWRYWRADVQDGSQLSVNISAAPAGGARAAAAGPRSTVAVEHKQLATAAERETWKSAWKTVLSDFAQHLSTRPDAPEETR</sequence>
<dbReference type="EMBL" id="JDYK01000004">
    <property type="protein sequence ID" value="EWS81870.1"/>
    <property type="molecule type" value="Genomic_DNA"/>
</dbReference>
<dbReference type="PATRIC" id="fig|396014.3.peg.1076"/>
<accession>Z9JU18</accession>
<proteinExistence type="predicted"/>
<protein>
    <recommendedName>
        <fullName evidence="3">DUF4287 domain-containing protein</fullName>
    </recommendedName>
</protein>
<keyword evidence="2" id="KW-1185">Reference proteome</keyword>
<name>Z9JU18_9MICO</name>
<evidence type="ECO:0000313" key="1">
    <source>
        <dbReference type="EMBL" id="EWS81870.1"/>
    </source>
</evidence>
<comment type="caution">
    <text evidence="1">The sequence shown here is derived from an EMBL/GenBank/DDBJ whole genome shotgun (WGS) entry which is preliminary data.</text>
</comment>
<evidence type="ECO:0000313" key="2">
    <source>
        <dbReference type="Proteomes" id="UP000023067"/>
    </source>
</evidence>
<dbReference type="STRING" id="396014.BF93_13625"/>
<organism evidence="1 2">
    <name type="scientific">Brachybacterium phenoliresistens</name>
    <dbReference type="NCBI Taxonomy" id="396014"/>
    <lineage>
        <taxon>Bacteria</taxon>
        <taxon>Bacillati</taxon>
        <taxon>Actinomycetota</taxon>
        <taxon>Actinomycetes</taxon>
        <taxon>Micrococcales</taxon>
        <taxon>Dermabacteraceae</taxon>
        <taxon>Brachybacterium</taxon>
    </lineage>
</organism>
<dbReference type="HOGENOM" id="CLU_109315_0_0_11"/>
<reference evidence="1 2" key="1">
    <citation type="submission" date="2014-02" db="EMBL/GenBank/DDBJ databases">
        <title>Genome sequence of Brachybacterium phenoliresistens strain W13A50.</title>
        <authorList>
            <person name="Wang X."/>
        </authorList>
    </citation>
    <scope>NUCLEOTIDE SEQUENCE [LARGE SCALE GENOMIC DNA]</scope>
    <source>
        <strain evidence="1 2">W13A50</strain>
    </source>
</reference>
<dbReference type="eggNOG" id="COG3832">
    <property type="taxonomic scope" value="Bacteria"/>
</dbReference>
<dbReference type="AlphaFoldDB" id="Z9JU18"/>
<dbReference type="Proteomes" id="UP000023067">
    <property type="component" value="Unassembled WGS sequence"/>
</dbReference>
<evidence type="ECO:0008006" key="3">
    <source>
        <dbReference type="Google" id="ProtNLM"/>
    </source>
</evidence>